<dbReference type="Pfam" id="PF02423">
    <property type="entry name" value="OCD_Mu_crystall"/>
    <property type="match status" value="1"/>
</dbReference>
<gene>
    <name evidence="1" type="ORF">F8172_17245</name>
</gene>
<evidence type="ECO:0008006" key="3">
    <source>
        <dbReference type="Google" id="ProtNLM"/>
    </source>
</evidence>
<evidence type="ECO:0000313" key="2">
    <source>
        <dbReference type="Proteomes" id="UP000475765"/>
    </source>
</evidence>
<dbReference type="PANTHER" id="PTHR13812:SF19">
    <property type="entry name" value="KETIMINE REDUCTASE MU-CRYSTALLIN"/>
    <property type="match status" value="1"/>
</dbReference>
<dbReference type="InterPro" id="IPR023401">
    <property type="entry name" value="ODC_N"/>
</dbReference>
<organism evidence="1 2">
    <name type="scientific">Bacillus cereus</name>
    <dbReference type="NCBI Taxonomy" id="1396"/>
    <lineage>
        <taxon>Bacteria</taxon>
        <taxon>Bacillati</taxon>
        <taxon>Bacillota</taxon>
        <taxon>Bacilli</taxon>
        <taxon>Bacillales</taxon>
        <taxon>Bacillaceae</taxon>
        <taxon>Bacillus</taxon>
        <taxon>Bacillus cereus group</taxon>
    </lineage>
</organism>
<proteinExistence type="predicted"/>
<dbReference type="PANTHER" id="PTHR13812">
    <property type="entry name" value="KETIMINE REDUCTASE MU-CRYSTALLIN"/>
    <property type="match status" value="1"/>
</dbReference>
<sequence length="138" mass="14921">MQWETLSFYFLTGPMISSNDYLTAMENAFRKRSEGQALVPGLMHGDVEAGEFHIKSGGLKLDRTYLALKANGGFFGNRTTFDLPNIIGLIILFDGSNGRPLAIMDSTEITSKRTAATTAVAAKYLARSDSSTVTICGS</sequence>
<protein>
    <recommendedName>
        <fullName evidence="3">Ornithine cyclodeaminase</fullName>
    </recommendedName>
</protein>
<dbReference type="Gene3D" id="3.30.1780.10">
    <property type="entry name" value="ornithine cyclodeaminase, domain 1"/>
    <property type="match status" value="1"/>
</dbReference>
<dbReference type="EMBL" id="WBPP01000022">
    <property type="protein sequence ID" value="KAB2393501.1"/>
    <property type="molecule type" value="Genomic_DNA"/>
</dbReference>
<reference evidence="1 2" key="1">
    <citation type="submission" date="2019-10" db="EMBL/GenBank/DDBJ databases">
        <title>Bacillus from the desert of Cuatro Cinegas, Coahuila.</title>
        <authorList>
            <person name="Olmedo-Alvarez G."/>
            <person name="Saldana S."/>
            <person name="Barcelo D."/>
        </authorList>
    </citation>
    <scope>NUCLEOTIDE SEQUENCE [LARGE SCALE GENOMIC DNA]</scope>
    <source>
        <strain evidence="1 2">CH417_13T</strain>
    </source>
</reference>
<accession>A0A9W7QGU8</accession>
<dbReference type="AlphaFoldDB" id="A0A9W7QGU8"/>
<dbReference type="InterPro" id="IPR003462">
    <property type="entry name" value="ODC_Mu_crystall"/>
</dbReference>
<dbReference type="SUPFAM" id="SSF51735">
    <property type="entry name" value="NAD(P)-binding Rossmann-fold domains"/>
    <property type="match status" value="1"/>
</dbReference>
<dbReference type="Proteomes" id="UP000475765">
    <property type="component" value="Unassembled WGS sequence"/>
</dbReference>
<comment type="caution">
    <text evidence="1">The sequence shown here is derived from an EMBL/GenBank/DDBJ whole genome shotgun (WGS) entry which is preliminary data.</text>
</comment>
<dbReference type="InterPro" id="IPR036291">
    <property type="entry name" value="NAD(P)-bd_dom_sf"/>
</dbReference>
<name>A0A9W7QGU8_BACCE</name>
<dbReference type="GO" id="GO:0005737">
    <property type="term" value="C:cytoplasm"/>
    <property type="evidence" value="ECO:0007669"/>
    <property type="project" value="TreeGrafter"/>
</dbReference>
<evidence type="ECO:0000313" key="1">
    <source>
        <dbReference type="EMBL" id="KAB2393501.1"/>
    </source>
</evidence>